<dbReference type="PATRIC" id="fig|1346330.5.peg.3971"/>
<feature type="domain" description="DUF3298" evidence="2">
    <location>
        <begin position="171"/>
        <end position="249"/>
    </location>
</feature>
<dbReference type="Gene3D" id="3.30.565.40">
    <property type="entry name" value="Fervidobacterium nodosum Rt17-B1 like"/>
    <property type="match status" value="1"/>
</dbReference>
<comment type="caution">
    <text evidence="4">The sequence shown here is derived from an EMBL/GenBank/DDBJ whole genome shotgun (WGS) entry which is preliminary data.</text>
</comment>
<dbReference type="Gene3D" id="3.90.640.20">
    <property type="entry name" value="Heat-shock cognate protein, ATPase"/>
    <property type="match status" value="1"/>
</dbReference>
<evidence type="ECO:0000259" key="3">
    <source>
        <dbReference type="Pfam" id="PF13739"/>
    </source>
</evidence>
<gene>
    <name evidence="4" type="ORF">M472_00545</name>
</gene>
<feature type="domain" description="Deacetylase PdaC" evidence="3">
    <location>
        <begin position="59"/>
        <end position="151"/>
    </location>
</feature>
<dbReference type="Pfam" id="PF13739">
    <property type="entry name" value="PdaC"/>
    <property type="match status" value="1"/>
</dbReference>
<dbReference type="OrthoDB" id="594879at2"/>
<reference evidence="4 5" key="1">
    <citation type="journal article" date="2013" name="Genome Announc.">
        <title>The Draft Genome Sequence of Sphingomonas paucimobilis Strain HER1398 (Proteobacteria), Host to the Giant PAU Phage, Indicates That It Is a Member of the Genus Sphingobacterium (Bacteroidetes).</title>
        <authorList>
            <person name="White R.A.III."/>
            <person name="Suttle C.A."/>
        </authorList>
    </citation>
    <scope>NUCLEOTIDE SEQUENCE [LARGE SCALE GENOMIC DNA]</scope>
    <source>
        <strain evidence="4 5">HER1398</strain>
    </source>
</reference>
<feature type="chain" id="PRO_5004627983" description="DUF3298 domain-containing protein" evidence="1">
    <location>
        <begin position="18"/>
        <end position="267"/>
    </location>
</feature>
<dbReference type="EMBL" id="ATDL01000022">
    <property type="protein sequence ID" value="ERJ57244.1"/>
    <property type="molecule type" value="Genomic_DNA"/>
</dbReference>
<evidence type="ECO:0008006" key="6">
    <source>
        <dbReference type="Google" id="ProtNLM"/>
    </source>
</evidence>
<dbReference type="InterPro" id="IPR021729">
    <property type="entry name" value="DUF3298"/>
</dbReference>
<dbReference type="InterPro" id="IPR025303">
    <property type="entry name" value="PdaC"/>
</dbReference>
<accession>U2IX20</accession>
<name>U2IX20_9SPHI</name>
<dbReference type="Proteomes" id="UP000016584">
    <property type="component" value="Unassembled WGS sequence"/>
</dbReference>
<proteinExistence type="predicted"/>
<sequence length="267" mass="30750">MRVGILLLILISTLSCANEHNRTTQRATSPEYSLKDTLDYTYHTKKEISSYFVGDSVRTDTAYYKITYPVFGNTQIDQALHGSIFIEHENNAEEGARAFLDGYNEFVEENSTTYVNAVWYKDANSKIILNTPLFLTLRTSIDEYTGGAHGNHLTFFSVFDLDLSKKMELTDLIATDKLKDLTKLAEKHFRRKENLSDTSNLAKDFFFPDGIFALNDNFGLTKEKLIIYYNEYEIRPYAEGITTIEIPYQEVLEMLNARAKRYIKSIQ</sequence>
<keyword evidence="5" id="KW-1185">Reference proteome</keyword>
<dbReference type="InterPro" id="IPR037126">
    <property type="entry name" value="PdaC/RsiV-like_sf"/>
</dbReference>
<organism evidence="4 5">
    <name type="scientific">Sphingobacterium paucimobilis HER1398</name>
    <dbReference type="NCBI Taxonomy" id="1346330"/>
    <lineage>
        <taxon>Bacteria</taxon>
        <taxon>Pseudomonadati</taxon>
        <taxon>Bacteroidota</taxon>
        <taxon>Sphingobacteriia</taxon>
        <taxon>Sphingobacteriales</taxon>
        <taxon>Sphingobacteriaceae</taxon>
        <taxon>Sphingobacterium</taxon>
    </lineage>
</organism>
<evidence type="ECO:0000313" key="4">
    <source>
        <dbReference type="EMBL" id="ERJ57244.1"/>
    </source>
</evidence>
<feature type="signal peptide" evidence="1">
    <location>
        <begin position="1"/>
        <end position="17"/>
    </location>
</feature>
<dbReference type="STRING" id="1346330.M472_00545"/>
<evidence type="ECO:0000313" key="5">
    <source>
        <dbReference type="Proteomes" id="UP000016584"/>
    </source>
</evidence>
<dbReference type="RefSeq" id="WP_021071975.1">
    <property type="nucleotide sequence ID" value="NZ_ATDL01000022.1"/>
</dbReference>
<dbReference type="Pfam" id="PF11738">
    <property type="entry name" value="DUF3298"/>
    <property type="match status" value="1"/>
</dbReference>
<evidence type="ECO:0000259" key="2">
    <source>
        <dbReference type="Pfam" id="PF11738"/>
    </source>
</evidence>
<keyword evidence="1" id="KW-0732">Signal</keyword>
<evidence type="ECO:0000256" key="1">
    <source>
        <dbReference type="SAM" id="SignalP"/>
    </source>
</evidence>
<protein>
    <recommendedName>
        <fullName evidence="6">DUF3298 domain-containing protein</fullName>
    </recommendedName>
</protein>
<dbReference type="AlphaFoldDB" id="U2IX20"/>
<dbReference type="PROSITE" id="PS51257">
    <property type="entry name" value="PROKAR_LIPOPROTEIN"/>
    <property type="match status" value="1"/>
</dbReference>